<dbReference type="AlphaFoldDB" id="I4A7Z2"/>
<evidence type="ECO:0000256" key="1">
    <source>
        <dbReference type="SAM" id="Phobius"/>
    </source>
</evidence>
<keyword evidence="3" id="KW-1185">Reference proteome</keyword>
<dbReference type="Proteomes" id="UP000006053">
    <property type="component" value="Chromosome"/>
</dbReference>
<accession>I4A7Z2</accession>
<dbReference type="HOGENOM" id="CLU_141540_0_0_9"/>
<keyword evidence="1" id="KW-0472">Membrane</keyword>
<sequence length="145" mass="15967" precursor="true">MKFKGMSRAHLFLIELIIAVLFFSFVGAVTIQVFAKAFRLADDTVALNGAVLAVQTAAETDKTAQLADILPTIRTTGFTEDWEAVDPSGAMYTVTTEVTFQQRQVGTMVVYNYTAMADEKIIYRLTAKKYYAEQMGIDASSGEVD</sequence>
<evidence type="ECO:0000313" key="3">
    <source>
        <dbReference type="Proteomes" id="UP000006053"/>
    </source>
</evidence>
<dbReference type="KEGG" id="ddh:Desde_1674"/>
<name>I4A7Z2_DESDJ</name>
<dbReference type="EMBL" id="CP003348">
    <property type="protein sequence ID" value="AFM00077.1"/>
    <property type="molecule type" value="Genomic_DNA"/>
</dbReference>
<evidence type="ECO:0000313" key="2">
    <source>
        <dbReference type="EMBL" id="AFM00077.1"/>
    </source>
</evidence>
<protein>
    <submittedName>
        <fullName evidence="2">Uncharacterized protein</fullName>
    </submittedName>
</protein>
<proteinExistence type="predicted"/>
<dbReference type="STRING" id="756499.Desde_1674"/>
<keyword evidence="1" id="KW-0812">Transmembrane</keyword>
<reference evidence="2 3" key="2">
    <citation type="journal article" date="2015" name="J. Bacteriol.">
        <title>Genomic, proteomic, and biochemical analysis of the organohalide respiratory pathway in Desulfitobacterium dehalogenans.</title>
        <authorList>
            <person name="Kruse T."/>
            <person name="van de Pas B.A."/>
            <person name="Atteia A."/>
            <person name="Krab K."/>
            <person name="Hagen W.R."/>
            <person name="Goodwin L."/>
            <person name="Chain P."/>
            <person name="Boeren S."/>
            <person name="Maphosa F."/>
            <person name="Schraa G."/>
            <person name="de Vos W.M."/>
            <person name="van der Oost J."/>
            <person name="Smidt H."/>
            <person name="Stams A.J."/>
        </authorList>
    </citation>
    <scope>NUCLEOTIDE SEQUENCE [LARGE SCALE GENOMIC DNA]</scope>
    <source>
        <strain evidence="3">ATCC 51507 / DSM 9161 / JW/IU-DC1</strain>
    </source>
</reference>
<reference evidence="3" key="1">
    <citation type="submission" date="2012-06" db="EMBL/GenBank/DDBJ databases">
        <title>Complete sequence of Desulfitobacterium dehalogenans ATCC 51507.</title>
        <authorList>
            <person name="Lucas S."/>
            <person name="Han J."/>
            <person name="Lapidus A."/>
            <person name="Cheng J.-F."/>
            <person name="Goodwin L."/>
            <person name="Pitluck S."/>
            <person name="Peters L."/>
            <person name="Ovchinnikova G."/>
            <person name="Teshima H."/>
            <person name="Detter J.C."/>
            <person name="Han C."/>
            <person name="Tapia R."/>
            <person name="Land M."/>
            <person name="Hauser L."/>
            <person name="Kyrpides N."/>
            <person name="Ivanova N."/>
            <person name="Pagani I."/>
            <person name="Kruse T."/>
            <person name="de Vos W.M."/>
            <person name="Smidt H."/>
            <person name="Woyke T."/>
        </authorList>
    </citation>
    <scope>NUCLEOTIDE SEQUENCE [LARGE SCALE GENOMIC DNA]</scope>
    <source>
        <strain evidence="3">ATCC 51507 / DSM 9161 / JW/IU-DC1</strain>
    </source>
</reference>
<gene>
    <name evidence="2" type="ordered locus">Desde_1674</name>
</gene>
<feature type="transmembrane region" description="Helical" evidence="1">
    <location>
        <begin position="12"/>
        <end position="35"/>
    </location>
</feature>
<dbReference type="RefSeq" id="WP_014793565.1">
    <property type="nucleotide sequence ID" value="NC_018017.1"/>
</dbReference>
<keyword evidence="1" id="KW-1133">Transmembrane helix</keyword>
<organism evidence="2 3">
    <name type="scientific">Desulfitobacterium dehalogenans (strain ATCC 51507 / DSM 9161 / JW/IU-DC1)</name>
    <dbReference type="NCBI Taxonomy" id="756499"/>
    <lineage>
        <taxon>Bacteria</taxon>
        <taxon>Bacillati</taxon>
        <taxon>Bacillota</taxon>
        <taxon>Clostridia</taxon>
        <taxon>Eubacteriales</taxon>
        <taxon>Desulfitobacteriaceae</taxon>
        <taxon>Desulfitobacterium</taxon>
    </lineage>
</organism>